<comment type="caution">
    <text evidence="3">The sequence shown here is derived from an EMBL/GenBank/DDBJ whole genome shotgun (WGS) entry which is preliminary data.</text>
</comment>
<keyword evidence="4" id="KW-1185">Reference proteome</keyword>
<keyword evidence="3" id="KW-0378">Hydrolase</keyword>
<evidence type="ECO:0000313" key="4">
    <source>
        <dbReference type="Proteomes" id="UP001596398"/>
    </source>
</evidence>
<protein>
    <submittedName>
        <fullName evidence="3">Alpha/beta fold hydrolase</fullName>
    </submittedName>
</protein>
<reference evidence="3" key="1">
    <citation type="journal article" date="2014" name="Int. J. Syst. Evol. Microbiol.">
        <title>Complete genome sequence of Corynebacterium casei LMG S-19264T (=DSM 44701T), isolated from a smear-ripened cheese.</title>
        <authorList>
            <consortium name="US DOE Joint Genome Institute (JGI-PGF)"/>
            <person name="Walter F."/>
            <person name="Albersmeier A."/>
            <person name="Kalinowski J."/>
            <person name="Ruckert C."/>
        </authorList>
    </citation>
    <scope>NUCLEOTIDE SEQUENCE [LARGE SCALE GENOMIC DNA]</scope>
    <source>
        <strain evidence="3">CCM 7403</strain>
    </source>
</reference>
<dbReference type="EMBL" id="JBHTAP010000001">
    <property type="protein sequence ID" value="MFC7233717.1"/>
    <property type="molecule type" value="Genomic_DNA"/>
</dbReference>
<dbReference type="EMBL" id="JBHTAP010000001">
    <property type="protein sequence ID" value="MFC7236526.1"/>
    <property type="molecule type" value="Genomic_DNA"/>
</dbReference>
<dbReference type="Pfam" id="PF00561">
    <property type="entry name" value="Abhydrolase_1"/>
    <property type="match status" value="1"/>
</dbReference>
<reference evidence="4" key="2">
    <citation type="journal article" date="2019" name="Int. J. Syst. Evol. Microbiol.">
        <title>The Global Catalogue of Microorganisms (GCM) 10K type strain sequencing project: providing services to taxonomists for standard genome sequencing and annotation.</title>
        <authorList>
            <consortium name="The Broad Institute Genomics Platform"/>
            <consortium name="The Broad Institute Genome Sequencing Center for Infectious Disease"/>
            <person name="Wu L."/>
            <person name="Ma J."/>
        </authorList>
    </citation>
    <scope>NUCLEOTIDE SEQUENCE [LARGE SCALE GENOMIC DNA]</scope>
    <source>
        <strain evidence="4">DT85</strain>
    </source>
</reference>
<gene>
    <name evidence="2" type="ORF">ACFQJ4_00125</name>
    <name evidence="3" type="ORF">ACFQJ4_14535</name>
</gene>
<accession>A0ABD5ZST7</accession>
<dbReference type="SUPFAM" id="SSF53474">
    <property type="entry name" value="alpha/beta-Hydrolases"/>
    <property type="match status" value="1"/>
</dbReference>
<name>A0ABD5ZST7_9EURY</name>
<dbReference type="GO" id="GO:0016787">
    <property type="term" value="F:hydrolase activity"/>
    <property type="evidence" value="ECO:0007669"/>
    <property type="project" value="UniProtKB-KW"/>
</dbReference>
<evidence type="ECO:0000313" key="2">
    <source>
        <dbReference type="EMBL" id="MFC7233717.1"/>
    </source>
</evidence>
<evidence type="ECO:0000259" key="1">
    <source>
        <dbReference type="Pfam" id="PF00561"/>
    </source>
</evidence>
<dbReference type="InterPro" id="IPR029058">
    <property type="entry name" value="AB_hydrolase_fold"/>
</dbReference>
<organism evidence="3 4">
    <name type="scientific">Halosegnis marinus</name>
    <dbReference type="NCBI Taxonomy" id="3034023"/>
    <lineage>
        <taxon>Archaea</taxon>
        <taxon>Methanobacteriati</taxon>
        <taxon>Methanobacteriota</taxon>
        <taxon>Stenosarchaea group</taxon>
        <taxon>Halobacteria</taxon>
        <taxon>Halobacteriales</taxon>
        <taxon>Natronomonadaceae</taxon>
        <taxon>Halosegnis</taxon>
    </lineage>
</organism>
<dbReference type="GeneID" id="79268253"/>
<dbReference type="Proteomes" id="UP001596398">
    <property type="component" value="Unassembled WGS sequence"/>
</dbReference>
<feature type="domain" description="AB hydrolase-1" evidence="1">
    <location>
        <begin position="89"/>
        <end position="257"/>
    </location>
</feature>
<proteinExistence type="predicted"/>
<dbReference type="RefSeq" id="WP_276234685.1">
    <property type="nucleotide sequence ID" value="NZ_CP119802.1"/>
</dbReference>
<reference evidence="3" key="3">
    <citation type="submission" date="2024-09" db="EMBL/GenBank/DDBJ databases">
        <authorList>
            <person name="Sun Q."/>
        </authorList>
    </citation>
    <scope>NUCLEOTIDE SEQUENCE</scope>
    <source>
        <strain evidence="3">CCM 7403</strain>
    </source>
</reference>
<dbReference type="AlphaFoldDB" id="A0ABD5ZST7"/>
<evidence type="ECO:0000313" key="3">
    <source>
        <dbReference type="EMBL" id="MFC7236526.1"/>
    </source>
</evidence>
<dbReference type="InterPro" id="IPR000073">
    <property type="entry name" value="AB_hydrolase_1"/>
</dbReference>
<sequence>MVRAPSTNLRRGTAADHPYVGYGDGPPLLVLPGVNDPLLRAGERAWFDLVLAAYCRRQARACAAAGAPRTVYYLSRPPGVPDTVAGMGDRYRAALDAFGPCDLVGVSMGGFLALDLARRDDRVRSVTLALSAARLSRHGRESLRAWTRWADAGEWLRVYRAGVRAVVTGARRRLGALAVRGFDAVRSPPADDIRRTFRAALAFDARPWLGEVGVPALVVGGTADPFFTDAAFAGTADGLGARHERLDGWGHDAMIEGGRLVDGAVAGFLR</sequence>
<dbReference type="Gene3D" id="3.40.50.1820">
    <property type="entry name" value="alpha/beta hydrolase"/>
    <property type="match status" value="1"/>
</dbReference>